<evidence type="ECO:0000256" key="13">
    <source>
        <dbReference type="ARBA" id="ARBA00022741"/>
    </source>
</evidence>
<dbReference type="NCBIfam" id="TIGR01357">
    <property type="entry name" value="aroB"/>
    <property type="match status" value="1"/>
</dbReference>
<dbReference type="GO" id="GO:0046872">
    <property type="term" value="F:metal ion binding"/>
    <property type="evidence" value="ECO:0007669"/>
    <property type="project" value="UniProtKB-KW"/>
</dbReference>
<keyword evidence="18" id="KW-0170">Cobalt</keyword>
<comment type="cofactor">
    <cofactor evidence="3">
        <name>Co(2+)</name>
        <dbReference type="ChEBI" id="CHEBI:48828"/>
    </cofactor>
</comment>
<keyword evidence="13" id="KW-0547">Nucleotide-binding</keyword>
<feature type="domain" description="3-dehydroquinate synthase N-terminal" evidence="19">
    <location>
        <begin position="59"/>
        <end position="169"/>
    </location>
</feature>
<dbReference type="InterPro" id="IPR056179">
    <property type="entry name" value="DHQS_C"/>
</dbReference>
<dbReference type="InterPro" id="IPR050071">
    <property type="entry name" value="Dehydroquinate_synthase"/>
</dbReference>
<proteinExistence type="inferred from homology"/>
<comment type="cofactor">
    <cofactor evidence="4">
        <name>Zn(2+)</name>
        <dbReference type="ChEBI" id="CHEBI:29105"/>
    </cofactor>
</comment>
<dbReference type="Gene3D" id="1.20.1090.10">
    <property type="entry name" value="Dehydroquinate synthase-like - alpha domain"/>
    <property type="match status" value="1"/>
</dbReference>
<dbReference type="GO" id="GO:0003856">
    <property type="term" value="F:3-dehydroquinate synthase activity"/>
    <property type="evidence" value="ECO:0007669"/>
    <property type="project" value="UniProtKB-EC"/>
</dbReference>
<evidence type="ECO:0000256" key="1">
    <source>
        <dbReference type="ARBA" id="ARBA00001393"/>
    </source>
</evidence>
<evidence type="ECO:0000313" key="21">
    <source>
        <dbReference type="EMBL" id="KGA17008.1"/>
    </source>
</evidence>
<comment type="cofactor">
    <cofactor evidence="2">
        <name>NAD(+)</name>
        <dbReference type="ChEBI" id="CHEBI:57540"/>
    </cofactor>
</comment>
<protein>
    <recommendedName>
        <fullName evidence="9">3-dehydroquinate synthase</fullName>
        <ecNumber evidence="8">4.2.3.4</ecNumber>
    </recommendedName>
</protein>
<evidence type="ECO:0000256" key="3">
    <source>
        <dbReference type="ARBA" id="ARBA00001941"/>
    </source>
</evidence>
<evidence type="ECO:0000256" key="11">
    <source>
        <dbReference type="ARBA" id="ARBA00022605"/>
    </source>
</evidence>
<dbReference type="Pfam" id="PF01761">
    <property type="entry name" value="DHQ_synthase"/>
    <property type="match status" value="1"/>
</dbReference>
<comment type="caution">
    <text evidence="21">The sequence shown here is derived from an EMBL/GenBank/DDBJ whole genome shotgun (WGS) entry which is preliminary data.</text>
</comment>
<evidence type="ECO:0000256" key="4">
    <source>
        <dbReference type="ARBA" id="ARBA00001947"/>
    </source>
</evidence>
<evidence type="ECO:0000256" key="2">
    <source>
        <dbReference type="ARBA" id="ARBA00001911"/>
    </source>
</evidence>
<evidence type="ECO:0000256" key="16">
    <source>
        <dbReference type="ARBA" id="ARBA00023141"/>
    </source>
</evidence>
<evidence type="ECO:0000256" key="9">
    <source>
        <dbReference type="ARBA" id="ARBA00017684"/>
    </source>
</evidence>
<dbReference type="GO" id="GO:0005737">
    <property type="term" value="C:cytoplasm"/>
    <property type="evidence" value="ECO:0007669"/>
    <property type="project" value="UniProtKB-SubCell"/>
</dbReference>
<keyword evidence="12" id="KW-0479">Metal-binding</keyword>
<dbReference type="EC" id="4.2.3.4" evidence="8"/>
<evidence type="ECO:0000256" key="12">
    <source>
        <dbReference type="ARBA" id="ARBA00022723"/>
    </source>
</evidence>
<dbReference type="EMBL" id="JNSK01000052">
    <property type="protein sequence ID" value="KGA17008.1"/>
    <property type="molecule type" value="Genomic_DNA"/>
</dbReference>
<comment type="catalytic activity">
    <reaction evidence="1">
        <text>7-phospho-2-dehydro-3-deoxy-D-arabino-heptonate = 3-dehydroquinate + phosphate</text>
        <dbReference type="Rhea" id="RHEA:21968"/>
        <dbReference type="ChEBI" id="CHEBI:32364"/>
        <dbReference type="ChEBI" id="CHEBI:43474"/>
        <dbReference type="ChEBI" id="CHEBI:58394"/>
        <dbReference type="EC" id="4.2.3.4"/>
    </reaction>
</comment>
<dbReference type="FunFam" id="3.40.50.1970:FF:000007">
    <property type="entry name" value="Pentafunctional AROM polypeptide"/>
    <property type="match status" value="1"/>
</dbReference>
<name>A0A094SFJ5_9ZZZZ</name>
<dbReference type="Gene3D" id="3.40.50.1970">
    <property type="match status" value="1"/>
</dbReference>
<keyword evidence="15" id="KW-0520">NAD</keyword>
<dbReference type="InterPro" id="IPR030960">
    <property type="entry name" value="DHQS/DOIS_N"/>
</dbReference>
<comment type="subcellular location">
    <subcellularLocation>
        <location evidence="5">Cytoplasm</location>
    </subcellularLocation>
</comment>
<keyword evidence="11" id="KW-0028">Amino-acid biosynthesis</keyword>
<evidence type="ECO:0000256" key="5">
    <source>
        <dbReference type="ARBA" id="ARBA00004496"/>
    </source>
</evidence>
<keyword evidence="14" id="KW-0862">Zinc</keyword>
<evidence type="ECO:0000256" key="18">
    <source>
        <dbReference type="ARBA" id="ARBA00023285"/>
    </source>
</evidence>
<comment type="similarity">
    <text evidence="7">Belongs to the sugar phosphate cyclases superfamily. Dehydroquinate synthase family.</text>
</comment>
<keyword evidence="17" id="KW-0456">Lyase</keyword>
<dbReference type="PANTHER" id="PTHR43622:SF7">
    <property type="entry name" value="3-DEHYDROQUINATE SYNTHASE, CHLOROPLASTIC"/>
    <property type="match status" value="1"/>
</dbReference>
<dbReference type="HAMAP" id="MF_00110">
    <property type="entry name" value="DHQ_synthase"/>
    <property type="match status" value="1"/>
</dbReference>
<organism evidence="21">
    <name type="scientific">freshwater metagenome</name>
    <dbReference type="NCBI Taxonomy" id="449393"/>
    <lineage>
        <taxon>unclassified sequences</taxon>
        <taxon>metagenomes</taxon>
        <taxon>ecological metagenomes</taxon>
    </lineage>
</organism>
<sequence>MKTITVKSEHQYDVLICDDWLSALTSSLNEYSRVAVFYAESQRNSIPKLSINSDVHYFPLPEGEAAKSIQTLIKTWDWMGAAGFTRSDAVVAIGGGTITDVAGFISASWLRGIDWIAVPTTLAGMVDASVGGKTGINSDYGKNLIGAFHSPRKVIIDSTWLKSLSSRDIAAGLAEVVKTGFIGDSTILDLMENFDLERDRANEDFMNELIYRSVSVKARVVSGDFKESYEREILNYGHTLGHAVEKHSQYSLRHGEAVSIGLVFAAHLSQIHCGLDEKIVEQHRRLLSKIGLPITYQLSAFAELLALMSIDKKSRGSNIRFVGISAVAKTQRIEGLTSDDLAYVYEKISV</sequence>
<dbReference type="InterPro" id="IPR016037">
    <property type="entry name" value="DHQ_synth_AroB"/>
</dbReference>
<keyword evidence="10" id="KW-0963">Cytoplasm</keyword>
<dbReference type="GO" id="GO:0000166">
    <property type="term" value="F:nucleotide binding"/>
    <property type="evidence" value="ECO:0007669"/>
    <property type="project" value="UniProtKB-KW"/>
</dbReference>
<evidence type="ECO:0000259" key="20">
    <source>
        <dbReference type="Pfam" id="PF24621"/>
    </source>
</evidence>
<evidence type="ECO:0000256" key="10">
    <source>
        <dbReference type="ARBA" id="ARBA00022490"/>
    </source>
</evidence>
<dbReference type="CDD" id="cd08195">
    <property type="entry name" value="DHQS"/>
    <property type="match status" value="1"/>
</dbReference>
<comment type="pathway">
    <text evidence="6">Metabolic intermediate biosynthesis; chorismate biosynthesis; chorismate from D-erythrose 4-phosphate and phosphoenolpyruvate: step 2/7.</text>
</comment>
<reference evidence="21" key="1">
    <citation type="submission" date="2014-05" db="EMBL/GenBank/DDBJ databases">
        <title>Key roles for freshwater Actinobacteria revealed by deep metagenomic sequencing.</title>
        <authorList>
            <person name="Ghai R."/>
            <person name="Mizuno C.M."/>
            <person name="Picazo A."/>
            <person name="Camacho A."/>
            <person name="Rodriguez-Valera F."/>
        </authorList>
    </citation>
    <scope>NUCLEOTIDE SEQUENCE</scope>
</reference>
<evidence type="ECO:0000256" key="15">
    <source>
        <dbReference type="ARBA" id="ARBA00023027"/>
    </source>
</evidence>
<keyword evidence="16" id="KW-0057">Aromatic amino acid biosynthesis</keyword>
<evidence type="ECO:0000256" key="7">
    <source>
        <dbReference type="ARBA" id="ARBA00005412"/>
    </source>
</evidence>
<dbReference type="AlphaFoldDB" id="A0A094SFJ5"/>
<evidence type="ECO:0000256" key="6">
    <source>
        <dbReference type="ARBA" id="ARBA00004661"/>
    </source>
</evidence>
<gene>
    <name evidence="21" type="ORF">GM50_12960</name>
</gene>
<evidence type="ECO:0000259" key="19">
    <source>
        <dbReference type="Pfam" id="PF01761"/>
    </source>
</evidence>
<dbReference type="PANTHER" id="PTHR43622">
    <property type="entry name" value="3-DEHYDROQUINATE SYNTHASE"/>
    <property type="match status" value="1"/>
</dbReference>
<accession>A0A094SFJ5</accession>
<dbReference type="GO" id="GO:0009073">
    <property type="term" value="P:aromatic amino acid family biosynthetic process"/>
    <property type="evidence" value="ECO:0007669"/>
    <property type="project" value="UniProtKB-KW"/>
</dbReference>
<dbReference type="PIRSF" id="PIRSF001455">
    <property type="entry name" value="DHQ_synth"/>
    <property type="match status" value="1"/>
</dbReference>
<evidence type="ECO:0000256" key="14">
    <source>
        <dbReference type="ARBA" id="ARBA00022833"/>
    </source>
</evidence>
<evidence type="ECO:0000256" key="17">
    <source>
        <dbReference type="ARBA" id="ARBA00023239"/>
    </source>
</evidence>
<feature type="domain" description="3-dehydroquinate synthase C-terminal" evidence="20">
    <location>
        <begin position="172"/>
        <end position="314"/>
    </location>
</feature>
<dbReference type="Pfam" id="PF24621">
    <property type="entry name" value="DHQS_C"/>
    <property type="match status" value="1"/>
</dbReference>
<dbReference type="InterPro" id="IPR030963">
    <property type="entry name" value="DHQ_synth_fam"/>
</dbReference>
<dbReference type="GO" id="GO:0008652">
    <property type="term" value="P:amino acid biosynthetic process"/>
    <property type="evidence" value="ECO:0007669"/>
    <property type="project" value="UniProtKB-KW"/>
</dbReference>
<evidence type="ECO:0000256" key="8">
    <source>
        <dbReference type="ARBA" id="ARBA00013031"/>
    </source>
</evidence>
<dbReference type="SUPFAM" id="SSF56796">
    <property type="entry name" value="Dehydroquinate synthase-like"/>
    <property type="match status" value="1"/>
</dbReference>